<dbReference type="KEGG" id="mzi:HWN40_10900"/>
<dbReference type="PANTHER" id="PTHR35866:SF1">
    <property type="entry name" value="YKGJ FAMILY CYSTEINE CLUSTER PROTEIN"/>
    <property type="match status" value="1"/>
</dbReference>
<dbReference type="GeneID" id="55822189"/>
<organism evidence="1 2">
    <name type="scientific">Methanolobus zinderi</name>
    <dbReference type="NCBI Taxonomy" id="536044"/>
    <lineage>
        <taxon>Archaea</taxon>
        <taxon>Methanobacteriati</taxon>
        <taxon>Methanobacteriota</taxon>
        <taxon>Stenosarchaea group</taxon>
        <taxon>Methanomicrobia</taxon>
        <taxon>Methanosarcinales</taxon>
        <taxon>Methanosarcinaceae</taxon>
        <taxon>Methanolobus</taxon>
    </lineage>
</organism>
<dbReference type="AlphaFoldDB" id="A0A7D5EHP2"/>
<dbReference type="InterPro" id="IPR005358">
    <property type="entry name" value="Puta_zinc/iron-chelating_dom"/>
</dbReference>
<keyword evidence="2" id="KW-1185">Reference proteome</keyword>
<dbReference type="OrthoDB" id="36424at2157"/>
<proteinExistence type="predicted"/>
<accession>A0A7D5EHP2</accession>
<evidence type="ECO:0000313" key="2">
    <source>
        <dbReference type="Proteomes" id="UP000509594"/>
    </source>
</evidence>
<dbReference type="Pfam" id="PF03692">
    <property type="entry name" value="CxxCxxCC"/>
    <property type="match status" value="1"/>
</dbReference>
<gene>
    <name evidence="1" type="ORF">HWN40_10900</name>
</gene>
<protein>
    <submittedName>
        <fullName evidence="1">YkgJ family cysteine cluster protein</fullName>
    </submittedName>
</protein>
<dbReference type="RefSeq" id="WP_176965755.1">
    <property type="nucleotide sequence ID" value="NZ_CP058215.1"/>
</dbReference>
<name>A0A7D5EHP2_9EURY</name>
<sequence length="248" mass="29233">MLLRPSLYAGIQKELVTFKVAIDEELSLAKDELEGLLAYPDEKLVDIIREVGFQCDLCARCCTQEFNDHVFLLEEDVETIRHIDPEKVEPAPYYELCDQHGNFYVSGYALKTKEDGSCVFLENKRCTIYEKRPFICRLYPYMLHLEADEEGNVEWRQISGLNLHGCYHTAIDDEQCSEIAADIKRYERLFLEQKITFFEKAKQHFKDKKLRHVQGVYDREMRKYKKGGEITVFVYYRGTFIEHSLKLK</sequence>
<evidence type="ECO:0000313" key="1">
    <source>
        <dbReference type="EMBL" id="QLC50700.1"/>
    </source>
</evidence>
<reference evidence="1 2" key="1">
    <citation type="submission" date="2020-06" db="EMBL/GenBank/DDBJ databases">
        <title>Methanolobus halotolerans sp. nov., isolated from a saline lake Tus in Siberia.</title>
        <authorList>
            <person name="Shen Y."/>
            <person name="Chen S.-C."/>
            <person name="Lai M.-C."/>
            <person name="Huang H.-H."/>
            <person name="Chiu H.-H."/>
            <person name="Tang S.-L."/>
            <person name="Rogozin D.Y."/>
            <person name="Degermendzhy A.G."/>
        </authorList>
    </citation>
    <scope>NUCLEOTIDE SEQUENCE [LARGE SCALE GENOMIC DNA]</scope>
    <source>
        <strain evidence="1 2">DSM 21339</strain>
    </source>
</reference>
<dbReference type="PANTHER" id="PTHR35866">
    <property type="entry name" value="PUTATIVE-RELATED"/>
    <property type="match status" value="1"/>
</dbReference>
<dbReference type="EMBL" id="CP058215">
    <property type="protein sequence ID" value="QLC50700.1"/>
    <property type="molecule type" value="Genomic_DNA"/>
</dbReference>
<dbReference type="Proteomes" id="UP000509594">
    <property type="component" value="Chromosome"/>
</dbReference>